<feature type="transmembrane region" description="Helical" evidence="1">
    <location>
        <begin position="220"/>
        <end position="244"/>
    </location>
</feature>
<reference evidence="3" key="1">
    <citation type="submission" date="2022-06" db="EMBL/GenBank/DDBJ databases">
        <title>CFH 74404 Thermomicrobiaceae sp.</title>
        <authorList>
            <person name="Ming H."/>
            <person name="Li W.-J."/>
            <person name="Zhao Z."/>
        </authorList>
    </citation>
    <scope>NUCLEOTIDE SEQUENCE</scope>
    <source>
        <strain evidence="3">CFH 74404</strain>
    </source>
</reference>
<feature type="transmembrane region" description="Helical" evidence="1">
    <location>
        <begin position="48"/>
        <end position="71"/>
    </location>
</feature>
<dbReference type="PANTHER" id="PTHR34473">
    <property type="entry name" value="UPF0699 TRANSMEMBRANE PROTEIN YDBS"/>
    <property type="match status" value="1"/>
</dbReference>
<dbReference type="AlphaFoldDB" id="A0AA41WEE3"/>
<proteinExistence type="predicted"/>
<dbReference type="Proteomes" id="UP001165306">
    <property type="component" value="Unassembled WGS sequence"/>
</dbReference>
<dbReference type="PANTHER" id="PTHR34473:SF2">
    <property type="entry name" value="UPF0699 TRANSMEMBRANE PROTEIN YDBT"/>
    <property type="match status" value="1"/>
</dbReference>
<dbReference type="PIRSF" id="PIRSF026631">
    <property type="entry name" value="UCP026631"/>
    <property type="match status" value="1"/>
</dbReference>
<evidence type="ECO:0000313" key="3">
    <source>
        <dbReference type="EMBL" id="MCM8747921.1"/>
    </source>
</evidence>
<feature type="transmembrane region" description="Helical" evidence="1">
    <location>
        <begin position="349"/>
        <end position="369"/>
    </location>
</feature>
<feature type="domain" description="YdbS-like PH" evidence="2">
    <location>
        <begin position="70"/>
        <end position="146"/>
    </location>
</feature>
<feature type="domain" description="YdbS-like PH" evidence="2">
    <location>
        <begin position="248"/>
        <end position="318"/>
    </location>
</feature>
<evidence type="ECO:0000313" key="4">
    <source>
        <dbReference type="Proteomes" id="UP001165306"/>
    </source>
</evidence>
<dbReference type="RefSeq" id="WP_284055703.1">
    <property type="nucleotide sequence ID" value="NZ_JAMSLR010000001.1"/>
</dbReference>
<dbReference type="InterPro" id="IPR005182">
    <property type="entry name" value="YdbS-like_PH"/>
</dbReference>
<accession>A0AA41WEE3</accession>
<sequence>MSEPRRLHPVGIVLRALRQLRELAVPALLPGLVTLLREGFDLSSLRAASWVLVLPAGVLVFSVLYGILAWYRHTYWVAGAELRVEQGILNRKQRIIPIERIQAVDVSQGVLQRLLGLAKVEIQTAGGTAPEVVLTAVSVRAAEELRLALRRPGVLGPVEAGRAGQEPARRLSTQDLLLAGATSGRAGVALSLVGSVMSLFDEAIPWEKVPLLPGHLGGPWTVLGIGVCVIALAWLLSVLGMVLAHAGFTLRREGETLLIERGLLERRVASLPVDRIQAVRIVEGPFRQPFGLVELRVESAAYGLTASESTVLFPLLRRREVLPFLRAFLPEYAVEANLISLPARARPRYALRTDLMGLAMAGASLLLWLQFPMGFLGFGLPLAAALLGLWQYRDAGWAVIGGSLVLRWRTLSRVTAIVRRRRVQMAEIIRSPLQRRSGLATFVVRVTSGASGRAFALRHLDARDAAALLTWIGEQSRKVAATGTAVSEDTRVSWH</sequence>
<feature type="transmembrane region" description="Helical" evidence="1">
    <location>
        <begin position="176"/>
        <end position="200"/>
    </location>
</feature>
<organism evidence="3 4">
    <name type="scientific">Thermalbibacter longus</name>
    <dbReference type="NCBI Taxonomy" id="2951981"/>
    <lineage>
        <taxon>Bacteria</taxon>
        <taxon>Pseudomonadati</taxon>
        <taxon>Thermomicrobiota</taxon>
        <taxon>Thermomicrobia</taxon>
        <taxon>Thermomicrobiales</taxon>
        <taxon>Thermomicrobiaceae</taxon>
        <taxon>Thermalbibacter</taxon>
    </lineage>
</organism>
<evidence type="ECO:0000259" key="2">
    <source>
        <dbReference type="Pfam" id="PF03703"/>
    </source>
</evidence>
<dbReference type="EMBL" id="JAMSLR010000001">
    <property type="protein sequence ID" value="MCM8747921.1"/>
    <property type="molecule type" value="Genomic_DNA"/>
</dbReference>
<evidence type="ECO:0000256" key="1">
    <source>
        <dbReference type="SAM" id="Phobius"/>
    </source>
</evidence>
<dbReference type="Pfam" id="PF03703">
    <property type="entry name" value="bPH_2"/>
    <property type="match status" value="3"/>
</dbReference>
<keyword evidence="1" id="KW-1133">Transmembrane helix</keyword>
<name>A0AA41WEE3_9BACT</name>
<protein>
    <submittedName>
        <fullName evidence="3">PH domain-containing protein</fullName>
    </submittedName>
</protein>
<keyword evidence="1" id="KW-0812">Transmembrane</keyword>
<keyword evidence="1" id="KW-0472">Membrane</keyword>
<dbReference type="InterPro" id="IPR014529">
    <property type="entry name" value="UCP026631"/>
</dbReference>
<gene>
    <name evidence="3" type="ORF">NET02_02035</name>
</gene>
<comment type="caution">
    <text evidence="3">The sequence shown here is derived from an EMBL/GenBank/DDBJ whole genome shotgun (WGS) entry which is preliminary data.</text>
</comment>
<keyword evidence="4" id="KW-1185">Reference proteome</keyword>
<feature type="domain" description="YdbS-like PH" evidence="2">
    <location>
        <begin position="392"/>
        <end position="472"/>
    </location>
</feature>